<reference evidence="7" key="2">
    <citation type="submission" date="2021-08" db="EMBL/GenBank/DDBJ databases">
        <authorList>
            <person name="Gostincar C."/>
            <person name="Sun X."/>
            <person name="Song Z."/>
            <person name="Gunde-Cimerman N."/>
        </authorList>
    </citation>
    <scope>NUCLEOTIDE SEQUENCE</scope>
    <source>
        <strain evidence="7">EXF-8016</strain>
    </source>
</reference>
<evidence type="ECO:0000313" key="8">
    <source>
        <dbReference type="Proteomes" id="UP000767238"/>
    </source>
</evidence>
<evidence type="ECO:0000259" key="6">
    <source>
        <dbReference type="PROSITE" id="PS50850"/>
    </source>
</evidence>
<dbReference type="InterPro" id="IPR036259">
    <property type="entry name" value="MFS_trans_sf"/>
</dbReference>
<evidence type="ECO:0000256" key="3">
    <source>
        <dbReference type="ARBA" id="ARBA00022989"/>
    </source>
</evidence>
<dbReference type="OrthoDB" id="1405469at2759"/>
<dbReference type="GO" id="GO:0022857">
    <property type="term" value="F:transmembrane transporter activity"/>
    <property type="evidence" value="ECO:0007669"/>
    <property type="project" value="InterPro"/>
</dbReference>
<feature type="transmembrane region" description="Helical" evidence="5">
    <location>
        <begin position="308"/>
        <end position="329"/>
    </location>
</feature>
<feature type="transmembrane region" description="Helical" evidence="5">
    <location>
        <begin position="238"/>
        <end position="257"/>
    </location>
</feature>
<dbReference type="PANTHER" id="PTHR23501:SF198">
    <property type="entry name" value="AZOLE RESISTANCE PROTEIN 1-RELATED"/>
    <property type="match status" value="1"/>
</dbReference>
<name>A0A9P8G9C7_AURME</name>
<dbReference type="InterPro" id="IPR020846">
    <property type="entry name" value="MFS_dom"/>
</dbReference>
<gene>
    <name evidence="7" type="ORF">KCV03_g10163</name>
</gene>
<dbReference type="AlphaFoldDB" id="A0A9P8G9C7"/>
<dbReference type="Proteomes" id="UP000767238">
    <property type="component" value="Unassembled WGS sequence"/>
</dbReference>
<accession>A0A9P8G9C7</accession>
<comment type="caution">
    <text evidence="7">The sequence shown here is derived from an EMBL/GenBank/DDBJ whole genome shotgun (WGS) entry which is preliminary data.</text>
</comment>
<feature type="transmembrane region" description="Helical" evidence="5">
    <location>
        <begin position="134"/>
        <end position="156"/>
    </location>
</feature>
<feature type="transmembrane region" description="Helical" evidence="5">
    <location>
        <begin position="110"/>
        <end position="128"/>
    </location>
</feature>
<dbReference type="PANTHER" id="PTHR23501">
    <property type="entry name" value="MAJOR FACILITATOR SUPERFAMILY"/>
    <property type="match status" value="1"/>
</dbReference>
<feature type="transmembrane region" description="Helical" evidence="5">
    <location>
        <begin position="168"/>
        <end position="189"/>
    </location>
</feature>
<evidence type="ECO:0000313" key="7">
    <source>
        <dbReference type="EMBL" id="KAH0210078.1"/>
    </source>
</evidence>
<evidence type="ECO:0000256" key="5">
    <source>
        <dbReference type="SAM" id="Phobius"/>
    </source>
</evidence>
<proteinExistence type="predicted"/>
<sequence length="360" mass="38354">MRRNRAQAVEAEQVIEVAQGSNDSASAQRSASSVVYPTGIRLVSLVVALDLCVFVIGLDGTITANAVPRITDEFGSTNQSGWYTAAYRVASCASQLFQGQLLAIYNLKPVLLINLILFEAGALLSGAAPSSNVFIVGRAITGLGFAGVTQGCLVMITKICPLKTRPFYLGLVSASEFIAIAVAPLLGGLITTELSWRWCFYVNAILAVLPAMAVSLCYHQPAGTAQVPVSRPAFFRSVDAPGIASFAPSIVCLLLALQWGGSTYSWSSVPIILLLGFSFLIAVVFFCIELRRSNSAMLPLHLLKRPSILLSSLYAFSLAALLGITQNYVRNVNLVPGSQSYFGIAIRRQATCAGSESSRC</sequence>
<evidence type="ECO:0000256" key="4">
    <source>
        <dbReference type="ARBA" id="ARBA00023136"/>
    </source>
</evidence>
<evidence type="ECO:0000256" key="2">
    <source>
        <dbReference type="ARBA" id="ARBA00022692"/>
    </source>
</evidence>
<dbReference type="PROSITE" id="PS50850">
    <property type="entry name" value="MFS"/>
    <property type="match status" value="1"/>
</dbReference>
<reference evidence="7" key="1">
    <citation type="journal article" date="2021" name="J Fungi (Basel)">
        <title>Virulence traits and population genomics of the black yeast Aureobasidium melanogenum.</title>
        <authorList>
            <person name="Cernosa A."/>
            <person name="Sun X."/>
            <person name="Gostincar C."/>
            <person name="Fang C."/>
            <person name="Gunde-Cimerman N."/>
            <person name="Song Z."/>
        </authorList>
    </citation>
    <scope>NUCLEOTIDE SEQUENCE</scope>
    <source>
        <strain evidence="7">EXF-8016</strain>
    </source>
</reference>
<protein>
    <recommendedName>
        <fullName evidence="6">Major facilitator superfamily (MFS) profile domain-containing protein</fullName>
    </recommendedName>
</protein>
<feature type="transmembrane region" description="Helical" evidence="5">
    <location>
        <begin position="195"/>
        <end position="218"/>
    </location>
</feature>
<feature type="domain" description="Major facilitator superfamily (MFS) profile" evidence="6">
    <location>
        <begin position="45"/>
        <end position="360"/>
    </location>
</feature>
<dbReference type="GO" id="GO:0005886">
    <property type="term" value="C:plasma membrane"/>
    <property type="evidence" value="ECO:0007669"/>
    <property type="project" value="TreeGrafter"/>
</dbReference>
<feature type="transmembrane region" description="Helical" evidence="5">
    <location>
        <begin position="269"/>
        <end position="288"/>
    </location>
</feature>
<keyword evidence="2 5" id="KW-0812">Transmembrane</keyword>
<keyword evidence="3 5" id="KW-1133">Transmembrane helix</keyword>
<dbReference type="InterPro" id="IPR011701">
    <property type="entry name" value="MFS"/>
</dbReference>
<dbReference type="SUPFAM" id="SSF103473">
    <property type="entry name" value="MFS general substrate transporter"/>
    <property type="match status" value="1"/>
</dbReference>
<dbReference type="Gene3D" id="1.20.1250.20">
    <property type="entry name" value="MFS general substrate transporter like domains"/>
    <property type="match status" value="1"/>
</dbReference>
<feature type="non-terminal residue" evidence="7">
    <location>
        <position position="360"/>
    </location>
</feature>
<evidence type="ECO:0000256" key="1">
    <source>
        <dbReference type="ARBA" id="ARBA00004141"/>
    </source>
</evidence>
<dbReference type="EMBL" id="JAHFYH010000186">
    <property type="protein sequence ID" value="KAH0210078.1"/>
    <property type="molecule type" value="Genomic_DNA"/>
</dbReference>
<organism evidence="7 8">
    <name type="scientific">Aureobasidium melanogenum</name>
    <name type="common">Aureobasidium pullulans var. melanogenum</name>
    <dbReference type="NCBI Taxonomy" id="46634"/>
    <lineage>
        <taxon>Eukaryota</taxon>
        <taxon>Fungi</taxon>
        <taxon>Dikarya</taxon>
        <taxon>Ascomycota</taxon>
        <taxon>Pezizomycotina</taxon>
        <taxon>Dothideomycetes</taxon>
        <taxon>Dothideomycetidae</taxon>
        <taxon>Dothideales</taxon>
        <taxon>Saccotheciaceae</taxon>
        <taxon>Aureobasidium</taxon>
    </lineage>
</organism>
<keyword evidence="4 5" id="KW-0472">Membrane</keyword>
<comment type="subcellular location">
    <subcellularLocation>
        <location evidence="1">Membrane</location>
        <topology evidence="1">Multi-pass membrane protein</topology>
    </subcellularLocation>
</comment>
<dbReference type="Pfam" id="PF07690">
    <property type="entry name" value="MFS_1"/>
    <property type="match status" value="1"/>
</dbReference>